<evidence type="ECO:0000313" key="1">
    <source>
        <dbReference type="EMBL" id="KJL43200.1"/>
    </source>
</evidence>
<proteinExistence type="predicted"/>
<protein>
    <submittedName>
        <fullName evidence="1">Uncharacterized protein</fullName>
    </submittedName>
</protein>
<dbReference type="RefSeq" id="WP_045298220.1">
    <property type="nucleotide sequence ID" value="NZ_JYJA01000032.1"/>
</dbReference>
<gene>
    <name evidence="1" type="ORF">RS82_01694</name>
</gene>
<dbReference type="OrthoDB" id="5069955at2"/>
<reference evidence="1 2" key="1">
    <citation type="submission" date="2015-02" db="EMBL/GenBank/DDBJ databases">
        <title>Draft genome sequences of ten Microbacterium spp. with emphasis on heavy metal contaminated environments.</title>
        <authorList>
            <person name="Corretto E."/>
        </authorList>
    </citation>
    <scope>NUCLEOTIDE SEQUENCE [LARGE SCALE GENOMIC DNA]</scope>
    <source>
        <strain evidence="1 2">DSM 8608</strain>
    </source>
</reference>
<name>A0A0M2HFY5_MICTR</name>
<dbReference type="EMBL" id="JYJA01000032">
    <property type="protein sequence ID" value="KJL43200.1"/>
    <property type="molecule type" value="Genomic_DNA"/>
</dbReference>
<keyword evidence="2" id="KW-1185">Reference proteome</keyword>
<accession>A0A0M2HFY5</accession>
<comment type="caution">
    <text evidence="1">The sequence shown here is derived from an EMBL/GenBank/DDBJ whole genome shotgun (WGS) entry which is preliminary data.</text>
</comment>
<dbReference type="AlphaFoldDB" id="A0A0M2HFY5"/>
<dbReference type="PATRIC" id="fig|69370.6.peg.1725"/>
<organism evidence="1 2">
    <name type="scientific">Microbacterium trichothecenolyticum</name>
    <name type="common">Aureobacterium trichothecenolyticum</name>
    <dbReference type="NCBI Taxonomy" id="69370"/>
    <lineage>
        <taxon>Bacteria</taxon>
        <taxon>Bacillati</taxon>
        <taxon>Actinomycetota</taxon>
        <taxon>Actinomycetes</taxon>
        <taxon>Micrococcales</taxon>
        <taxon>Microbacteriaceae</taxon>
        <taxon>Microbacterium</taxon>
    </lineage>
</organism>
<sequence length="108" mass="12099">MTTPENALSLTIDGTPDFGSEVLKSLYRITGRSTVELRRAIRDGEPIYTAGLFGNDHIQVVPRLEKTADYLDSRGIPFSVHEWVDGESEQISIDVMRQIIESADGEFR</sequence>
<dbReference type="Proteomes" id="UP000034098">
    <property type="component" value="Unassembled WGS sequence"/>
</dbReference>
<evidence type="ECO:0000313" key="2">
    <source>
        <dbReference type="Proteomes" id="UP000034098"/>
    </source>
</evidence>